<keyword evidence="3" id="KW-1185">Reference proteome</keyword>
<gene>
    <name evidence="2" type="ORF">EYC82_10715</name>
</gene>
<feature type="region of interest" description="Disordered" evidence="1">
    <location>
        <begin position="1"/>
        <end position="22"/>
    </location>
</feature>
<evidence type="ECO:0000256" key="1">
    <source>
        <dbReference type="SAM" id="MobiDB-lite"/>
    </source>
</evidence>
<proteinExistence type="predicted"/>
<organism evidence="2 3">
    <name type="scientific">Candidatus Marimicrobium litorale</name>
    <dbReference type="NCBI Taxonomy" id="2518991"/>
    <lineage>
        <taxon>Bacteria</taxon>
        <taxon>Pseudomonadati</taxon>
        <taxon>Pseudomonadota</taxon>
        <taxon>Gammaproteobacteria</taxon>
        <taxon>Cellvibrionales</taxon>
        <taxon>Halieaceae</taxon>
        <taxon>Marimicrobium</taxon>
    </lineage>
</organism>
<accession>A0ABT3T6Z1</accession>
<comment type="caution">
    <text evidence="2">The sequence shown here is derived from an EMBL/GenBank/DDBJ whole genome shotgun (WGS) entry which is preliminary data.</text>
</comment>
<dbReference type="RefSeq" id="WP_279249532.1">
    <property type="nucleotide sequence ID" value="NZ_SHNO01000001.1"/>
</dbReference>
<evidence type="ECO:0000313" key="2">
    <source>
        <dbReference type="EMBL" id="MCX2977824.1"/>
    </source>
</evidence>
<reference evidence="2" key="1">
    <citation type="submission" date="2019-02" db="EMBL/GenBank/DDBJ databases">
        <authorList>
            <person name="Li S.-H."/>
        </authorList>
    </citation>
    <scope>NUCLEOTIDE SEQUENCE</scope>
    <source>
        <strain evidence="2">IMCC11814</strain>
    </source>
</reference>
<name>A0ABT3T6Z1_9GAMM</name>
<dbReference type="Proteomes" id="UP001143304">
    <property type="component" value="Unassembled WGS sequence"/>
</dbReference>
<evidence type="ECO:0000313" key="3">
    <source>
        <dbReference type="Proteomes" id="UP001143304"/>
    </source>
</evidence>
<sequence>MGVEPVRPASAVQPRSTHRCSPGKDEYDAAFRSHNASALAGIYREQINIAIWQRRLSETLESKVESILRSGRALQIARTLAPKRAATCIAKSLHISDTEEFCLDVAELVDMFCCLFGRKTAGLRLTVLDRAMCPRFHVDNVPCRLVTTYQGPATQWLPHTCVNRSVLGAGNQGKPDAESGLYENSSDIQQLGVGHVALLKGEHWEGNENAGLVHRSPAVLTGEGRLLLTLDMVD</sequence>
<dbReference type="EMBL" id="SHNO01000001">
    <property type="protein sequence ID" value="MCX2977824.1"/>
    <property type="molecule type" value="Genomic_DNA"/>
</dbReference>
<protein>
    <submittedName>
        <fullName evidence="2">DUF1826 domain-containing protein</fullName>
    </submittedName>
</protein>
<dbReference type="InterPro" id="IPR014955">
    <property type="entry name" value="DUF1826"/>
</dbReference>
<dbReference type="Pfam" id="PF08856">
    <property type="entry name" value="DUF1826"/>
    <property type="match status" value="1"/>
</dbReference>